<feature type="region of interest" description="Disordered" evidence="1">
    <location>
        <begin position="53"/>
        <end position="82"/>
    </location>
</feature>
<dbReference type="EMBL" id="MCGI01000001">
    <property type="protein sequence ID" value="ODM12351.1"/>
    <property type="molecule type" value="Genomic_DNA"/>
</dbReference>
<accession>A0A1E3AV04</accession>
<keyword evidence="2" id="KW-1133">Transmembrane helix</keyword>
<gene>
    <name evidence="3" type="ORF">BEH84_00059</name>
</gene>
<proteinExistence type="predicted"/>
<sequence length="531" mass="59767">MEIIPVNFTEKTERTPAGTAAVQEKAADLERQAVEAIGKNFVKASAESVNEALEKMGTASKEKNAQAASGGQPAGEGKRADEAELSREALRYGKNGETEESLQKQLEESMRREWETLEDWQIRPSVGLEQELEQITSVYQALLEKISGGLSGREQAAGLQRLNSLLLELMGKEGAVRYPALLSFLSRYGEKGAAEILPFLLLKQSGQNVILLHKEQQGGSFMRADMGGKQDRTAQRMEKTFPEGVLYGKRDGREIHVEKGYREQIRKNERFSIPLYSDADVRQLKGKNYSGADIERTQRFLDYFTNRGDLYQRLPAIRGNEELAGFLLAENMVKAQVYSEYAGVGKSMGKDIRQAFQRLINFYLEPGSDRHGAQASALRETADMGKVRRIYYHIMRIFMEEREPGKILEKGLKYAAGEYYGSGNNKESRTGRKGRQTSGFFSGLTKAEDTGQEWEKGKRELERDWNQFLASVGGENNPYLQWPINPYSPWGMLLEPERDLGSARPFRPEMLLSLLVLLLLVLAALFLFRGG</sequence>
<feature type="region of interest" description="Disordered" evidence="1">
    <location>
        <begin position="1"/>
        <end position="22"/>
    </location>
</feature>
<reference evidence="3 4" key="1">
    <citation type="submission" date="2016-07" db="EMBL/GenBank/DDBJ databases">
        <title>Characterization of isolates of Eisenbergiella tayi derived from blood cultures, using whole genome sequencing.</title>
        <authorList>
            <person name="Burdz T."/>
            <person name="Wiebe D."/>
            <person name="Huynh C."/>
            <person name="Bernard K."/>
        </authorList>
    </citation>
    <scope>NUCLEOTIDE SEQUENCE [LARGE SCALE GENOMIC DNA]</scope>
    <source>
        <strain evidence="3 4">NML 120489</strain>
    </source>
</reference>
<dbReference type="GeneID" id="93303424"/>
<name>A0A1E3AV04_9FIRM</name>
<dbReference type="AlphaFoldDB" id="A0A1E3AV04"/>
<dbReference type="Proteomes" id="UP000095003">
    <property type="component" value="Unassembled WGS sequence"/>
</dbReference>
<organism evidence="3 4">
    <name type="scientific">Eisenbergiella tayi</name>
    <dbReference type="NCBI Taxonomy" id="1432052"/>
    <lineage>
        <taxon>Bacteria</taxon>
        <taxon>Bacillati</taxon>
        <taxon>Bacillota</taxon>
        <taxon>Clostridia</taxon>
        <taxon>Lachnospirales</taxon>
        <taxon>Lachnospiraceae</taxon>
        <taxon>Eisenbergiella</taxon>
    </lineage>
</organism>
<evidence type="ECO:0000313" key="4">
    <source>
        <dbReference type="Proteomes" id="UP000095003"/>
    </source>
</evidence>
<evidence type="ECO:0000256" key="1">
    <source>
        <dbReference type="SAM" id="MobiDB-lite"/>
    </source>
</evidence>
<keyword evidence="2" id="KW-0472">Membrane</keyword>
<protein>
    <submittedName>
        <fullName evidence="3">Uncharacterized protein</fullName>
    </submittedName>
</protein>
<evidence type="ECO:0000313" key="3">
    <source>
        <dbReference type="EMBL" id="ODM12351.1"/>
    </source>
</evidence>
<evidence type="ECO:0000256" key="2">
    <source>
        <dbReference type="SAM" id="Phobius"/>
    </source>
</evidence>
<keyword evidence="2" id="KW-0812">Transmembrane</keyword>
<feature type="region of interest" description="Disordered" evidence="1">
    <location>
        <begin position="423"/>
        <end position="442"/>
    </location>
</feature>
<comment type="caution">
    <text evidence="3">The sequence shown here is derived from an EMBL/GenBank/DDBJ whole genome shotgun (WGS) entry which is preliminary data.</text>
</comment>
<feature type="transmembrane region" description="Helical" evidence="2">
    <location>
        <begin position="510"/>
        <end position="528"/>
    </location>
</feature>
<dbReference type="RefSeq" id="WP_069155369.1">
    <property type="nucleotide sequence ID" value="NZ_DBFYTC010000011.1"/>
</dbReference>